<evidence type="ECO:0000256" key="3">
    <source>
        <dbReference type="SAM" id="MobiDB-lite"/>
    </source>
</evidence>
<feature type="domain" description="HTH tetR-type" evidence="4">
    <location>
        <begin position="19"/>
        <end position="79"/>
    </location>
</feature>
<dbReference type="PANTHER" id="PTHR30055">
    <property type="entry name" value="HTH-TYPE TRANSCRIPTIONAL REGULATOR RUTR"/>
    <property type="match status" value="1"/>
</dbReference>
<dbReference type="SUPFAM" id="SSF46689">
    <property type="entry name" value="Homeodomain-like"/>
    <property type="match status" value="1"/>
</dbReference>
<feature type="region of interest" description="Disordered" evidence="3">
    <location>
        <begin position="1"/>
        <end position="20"/>
    </location>
</feature>
<dbReference type="EMBL" id="JALN02000001">
    <property type="protein sequence ID" value="KDF00293.1"/>
    <property type="molecule type" value="Genomic_DNA"/>
</dbReference>
<evidence type="ECO:0000313" key="6">
    <source>
        <dbReference type="Proteomes" id="UP000022835"/>
    </source>
</evidence>
<dbReference type="GO" id="GO:0003700">
    <property type="term" value="F:DNA-binding transcription factor activity"/>
    <property type="evidence" value="ECO:0007669"/>
    <property type="project" value="TreeGrafter"/>
</dbReference>
<dbReference type="PRINTS" id="PR00455">
    <property type="entry name" value="HTHTETR"/>
</dbReference>
<sequence>MPGPKARSTRRRTSPSKGDQRELAILDAAERQLAEDGLERMTVETIATAAGITRGGLYFYFGSKNAVLAALVSRTATSVVEAVDRAETQAPEDPREALREAVTQTARMWTEHGAVMKVAVELAPAVPEIEASWQAAVSATGRATRRLLVKAGVPDDASPLGAAAISAALVSMTERHFYAAAKRKAALDDAAETLTHVWLAVLPR</sequence>
<keyword evidence="6" id="KW-1185">Reference proteome</keyword>
<organism evidence="5 6">
    <name type="scientific">Mycolicibacterium aromaticivorans JS19b1 = JCM 16368</name>
    <dbReference type="NCBI Taxonomy" id="1440774"/>
    <lineage>
        <taxon>Bacteria</taxon>
        <taxon>Bacillati</taxon>
        <taxon>Actinomycetota</taxon>
        <taxon>Actinomycetes</taxon>
        <taxon>Mycobacteriales</taxon>
        <taxon>Mycobacteriaceae</taxon>
        <taxon>Mycolicibacterium</taxon>
    </lineage>
</organism>
<dbReference type="OrthoDB" id="5242520at2"/>
<protein>
    <submittedName>
        <fullName evidence="5">TetR family transcriptional regulator</fullName>
    </submittedName>
</protein>
<keyword evidence="1 2" id="KW-0238">DNA-binding</keyword>
<dbReference type="eggNOG" id="COG1309">
    <property type="taxonomic scope" value="Bacteria"/>
</dbReference>
<evidence type="ECO:0000259" key="4">
    <source>
        <dbReference type="PROSITE" id="PS50977"/>
    </source>
</evidence>
<feature type="DNA-binding region" description="H-T-H motif" evidence="2">
    <location>
        <begin position="42"/>
        <end position="61"/>
    </location>
</feature>
<dbReference type="STRING" id="1440774.Y900_015425"/>
<dbReference type="InterPro" id="IPR023772">
    <property type="entry name" value="DNA-bd_HTH_TetR-type_CS"/>
</dbReference>
<dbReference type="PROSITE" id="PS50977">
    <property type="entry name" value="HTH_TETR_2"/>
    <property type="match status" value="1"/>
</dbReference>
<dbReference type="RefSeq" id="WP_036342910.1">
    <property type="nucleotide sequence ID" value="NZ_JALN02000001.1"/>
</dbReference>
<dbReference type="Pfam" id="PF00440">
    <property type="entry name" value="TetR_N"/>
    <property type="match status" value="1"/>
</dbReference>
<dbReference type="PROSITE" id="PS01081">
    <property type="entry name" value="HTH_TETR_1"/>
    <property type="match status" value="1"/>
</dbReference>
<evidence type="ECO:0000256" key="1">
    <source>
        <dbReference type="ARBA" id="ARBA00023125"/>
    </source>
</evidence>
<name>A0A064CNE4_9MYCO</name>
<dbReference type="GO" id="GO:0000976">
    <property type="term" value="F:transcription cis-regulatory region binding"/>
    <property type="evidence" value="ECO:0007669"/>
    <property type="project" value="TreeGrafter"/>
</dbReference>
<dbReference type="InterPro" id="IPR050109">
    <property type="entry name" value="HTH-type_TetR-like_transc_reg"/>
</dbReference>
<dbReference type="PANTHER" id="PTHR30055:SF184">
    <property type="entry name" value="HTH-TYPE TRANSCRIPTIONAL REGULATOR ETHR"/>
    <property type="match status" value="1"/>
</dbReference>
<dbReference type="InterPro" id="IPR001647">
    <property type="entry name" value="HTH_TetR"/>
</dbReference>
<evidence type="ECO:0000256" key="2">
    <source>
        <dbReference type="PROSITE-ProRule" id="PRU00335"/>
    </source>
</evidence>
<evidence type="ECO:0000313" key="5">
    <source>
        <dbReference type="EMBL" id="KDF00293.1"/>
    </source>
</evidence>
<dbReference type="Proteomes" id="UP000022835">
    <property type="component" value="Unassembled WGS sequence"/>
</dbReference>
<gene>
    <name evidence="5" type="ORF">Y900_015425</name>
</gene>
<comment type="caution">
    <text evidence="5">The sequence shown here is derived from an EMBL/GenBank/DDBJ whole genome shotgun (WGS) entry which is preliminary data.</text>
</comment>
<proteinExistence type="predicted"/>
<dbReference type="Gene3D" id="1.10.10.60">
    <property type="entry name" value="Homeodomain-like"/>
    <property type="match status" value="1"/>
</dbReference>
<dbReference type="AlphaFoldDB" id="A0A064CNE4"/>
<dbReference type="InterPro" id="IPR009057">
    <property type="entry name" value="Homeodomain-like_sf"/>
</dbReference>
<accession>A0A064CNE4</accession>
<dbReference type="Gene3D" id="1.10.357.10">
    <property type="entry name" value="Tetracycline Repressor, domain 2"/>
    <property type="match status" value="1"/>
</dbReference>
<dbReference type="InterPro" id="IPR036271">
    <property type="entry name" value="Tet_transcr_reg_TetR-rel_C_sf"/>
</dbReference>
<reference evidence="5" key="1">
    <citation type="submission" date="2014-05" db="EMBL/GenBank/DDBJ databases">
        <title>Genome sequence of Mycobacterium aromaticivorans strain JS19b1T (= DSM 45407T).</title>
        <authorList>
            <person name="Kwak Y."/>
            <person name="Park G.-S."/>
            <person name="Li Q.X."/>
            <person name="Lee S.-E."/>
            <person name="Shin J.-H."/>
        </authorList>
    </citation>
    <scope>NUCLEOTIDE SEQUENCE [LARGE SCALE GENOMIC DNA]</scope>
    <source>
        <strain evidence="5">JS19b1</strain>
    </source>
</reference>
<dbReference type="SUPFAM" id="SSF48498">
    <property type="entry name" value="Tetracyclin repressor-like, C-terminal domain"/>
    <property type="match status" value="1"/>
</dbReference>